<dbReference type="Proteomes" id="UP001159405">
    <property type="component" value="Unassembled WGS sequence"/>
</dbReference>
<dbReference type="EMBL" id="CALNXK010000092">
    <property type="protein sequence ID" value="CAH3151851.1"/>
    <property type="molecule type" value="Genomic_DNA"/>
</dbReference>
<keyword evidence="3" id="KW-1185">Reference proteome</keyword>
<evidence type="ECO:0000256" key="1">
    <source>
        <dbReference type="SAM" id="Coils"/>
    </source>
</evidence>
<evidence type="ECO:0000313" key="2">
    <source>
        <dbReference type="EMBL" id="CAH3151851.1"/>
    </source>
</evidence>
<sequence>MTNTVESRYYTSVFMGHGTAEDMLSHFRSGIEGIPLKKFISDTVFDTLSNLYSMLGGLMRRFIKTTVISEAKTPLKLTKLDPADSSIHASHSKIDLGFTADKKIKELIAKATVLEKRVLQFQMECKEFLMKVVCKLIAKAPIQYSLVRNINCLDPRNMMSDHDVSITKFKRVLTTLENAKKVLEGECDSLLELFRQFIMEAPSSSPLVQDHVQSVGGVLAVSINKPLLLSAAGARQKYLSYLDEQKRKKTSEGVELKRKELVDELEELKKKRRRLDTDVDNLVKSADEFAQKAEDTGKLVWITKSNSLRRTAKEKEMARKDLECKIANVVDELKKA</sequence>
<comment type="caution">
    <text evidence="2">The sequence shown here is derived from an EMBL/GenBank/DDBJ whole genome shotgun (WGS) entry which is preliminary data.</text>
</comment>
<organism evidence="2 3">
    <name type="scientific">Porites lobata</name>
    <dbReference type="NCBI Taxonomy" id="104759"/>
    <lineage>
        <taxon>Eukaryota</taxon>
        <taxon>Metazoa</taxon>
        <taxon>Cnidaria</taxon>
        <taxon>Anthozoa</taxon>
        <taxon>Hexacorallia</taxon>
        <taxon>Scleractinia</taxon>
        <taxon>Fungiina</taxon>
        <taxon>Poritidae</taxon>
        <taxon>Porites</taxon>
    </lineage>
</organism>
<proteinExistence type="predicted"/>
<protein>
    <submittedName>
        <fullName evidence="2">Uncharacterized protein</fullName>
    </submittedName>
</protein>
<reference evidence="2 3" key="1">
    <citation type="submission" date="2022-05" db="EMBL/GenBank/DDBJ databases">
        <authorList>
            <consortium name="Genoscope - CEA"/>
            <person name="William W."/>
        </authorList>
    </citation>
    <scope>NUCLEOTIDE SEQUENCE [LARGE SCALE GENOMIC DNA]</scope>
</reference>
<evidence type="ECO:0000313" key="3">
    <source>
        <dbReference type="Proteomes" id="UP001159405"/>
    </source>
</evidence>
<name>A0ABN8PZD8_9CNID</name>
<keyword evidence="1" id="KW-0175">Coiled coil</keyword>
<feature type="coiled-coil region" evidence="1">
    <location>
        <begin position="251"/>
        <end position="332"/>
    </location>
</feature>
<accession>A0ABN8PZD8</accession>
<gene>
    <name evidence="2" type="ORF">PLOB_00048798</name>
</gene>